<reference evidence="1 2" key="1">
    <citation type="submission" date="2023-07" db="EMBL/GenBank/DDBJ databases">
        <title>Genomic Encyclopedia of Type Strains, Phase IV (KMG-IV): sequencing the most valuable type-strain genomes for metagenomic binning, comparative biology and taxonomic classification.</title>
        <authorList>
            <person name="Goeker M."/>
        </authorList>
    </citation>
    <scope>NUCLEOTIDE SEQUENCE [LARGE SCALE GENOMIC DNA]</scope>
    <source>
        <strain evidence="1 2">DSM 1111</strain>
    </source>
</reference>
<dbReference type="Gene3D" id="1.10.790.20">
    <property type="entry name" value="Domain of unknown function DUF1476"/>
    <property type="match status" value="1"/>
</dbReference>
<gene>
    <name evidence="1" type="ORF">J2045_004318</name>
</gene>
<evidence type="ECO:0000313" key="1">
    <source>
        <dbReference type="EMBL" id="MDQ0423266.1"/>
    </source>
</evidence>
<sequence length="114" mass="12370">MIEEEDRSMPLTVINTTALSAHPHEEDGLGSIRARRNLLAGYWAGSLIGFAGDDLGRYARDLHAVDHVVSGDGDVIARLSRDLATAGHSFTRADIEAALRRFHAQALRDTGCTE</sequence>
<proteinExistence type="predicted"/>
<evidence type="ECO:0008006" key="3">
    <source>
        <dbReference type="Google" id="ProtNLM"/>
    </source>
</evidence>
<accession>A0ABU0GD40</accession>
<organism evidence="1 2">
    <name type="scientific">Peteryoungia aggregata LMG 23059</name>
    <dbReference type="NCBI Taxonomy" id="1368425"/>
    <lineage>
        <taxon>Bacteria</taxon>
        <taxon>Pseudomonadati</taxon>
        <taxon>Pseudomonadota</taxon>
        <taxon>Alphaproteobacteria</taxon>
        <taxon>Hyphomicrobiales</taxon>
        <taxon>Rhizobiaceae</taxon>
        <taxon>Peteryoungia</taxon>
    </lineage>
</organism>
<protein>
    <recommendedName>
        <fullName evidence="3">DUF1476 family protein</fullName>
    </recommendedName>
</protein>
<comment type="caution">
    <text evidence="1">The sequence shown here is derived from an EMBL/GenBank/DDBJ whole genome shotgun (WGS) entry which is preliminary data.</text>
</comment>
<dbReference type="EMBL" id="JAUSUW010000018">
    <property type="protein sequence ID" value="MDQ0423266.1"/>
    <property type="molecule type" value="Genomic_DNA"/>
</dbReference>
<keyword evidence="2" id="KW-1185">Reference proteome</keyword>
<dbReference type="Pfam" id="PF07345">
    <property type="entry name" value="ATPaseInh_sub_z"/>
    <property type="match status" value="1"/>
</dbReference>
<dbReference type="InterPro" id="IPR009945">
    <property type="entry name" value="ATPase_inh_sub_z"/>
</dbReference>
<evidence type="ECO:0000313" key="2">
    <source>
        <dbReference type="Proteomes" id="UP001238496"/>
    </source>
</evidence>
<dbReference type="RefSeq" id="WP_307376930.1">
    <property type="nucleotide sequence ID" value="NZ_JAUSUW010000018.1"/>
</dbReference>
<dbReference type="Proteomes" id="UP001238496">
    <property type="component" value="Unassembled WGS sequence"/>
</dbReference>
<name>A0ABU0GD40_9HYPH</name>
<dbReference type="InterPro" id="IPR038293">
    <property type="entry name" value="ATPase_inh_sub_z_sf"/>
</dbReference>